<dbReference type="InterPro" id="IPR015797">
    <property type="entry name" value="NUDIX_hydrolase-like_dom_sf"/>
</dbReference>
<feature type="domain" description="Nudix hydrolase" evidence="3">
    <location>
        <begin position="12"/>
        <end position="145"/>
    </location>
</feature>
<dbReference type="InterPro" id="IPR020084">
    <property type="entry name" value="NUDIX_hydrolase_CS"/>
</dbReference>
<dbReference type="Proteomes" id="UP000077255">
    <property type="component" value="Chromosome"/>
</dbReference>
<dbReference type="GO" id="GO:0016787">
    <property type="term" value="F:hydrolase activity"/>
    <property type="evidence" value="ECO:0007669"/>
    <property type="project" value="UniProtKB-KW"/>
</dbReference>
<dbReference type="PANTHER" id="PTHR43736">
    <property type="entry name" value="ADP-RIBOSE PYROPHOSPHATASE"/>
    <property type="match status" value="1"/>
</dbReference>
<dbReference type="CDD" id="cd04664">
    <property type="entry name" value="NUDIX_DHNTPase_like"/>
    <property type="match status" value="1"/>
</dbReference>
<dbReference type="Gene3D" id="3.90.79.10">
    <property type="entry name" value="Nucleoside Triphosphate Pyrophosphohydrolase"/>
    <property type="match status" value="1"/>
</dbReference>
<dbReference type="PROSITE" id="PS00893">
    <property type="entry name" value="NUDIX_BOX"/>
    <property type="match status" value="1"/>
</dbReference>
<keyword evidence="5" id="KW-1185">Reference proteome</keyword>
<organism evidence="4 5">
    <name type="scientific">Dyella thiooxydans</name>
    <dbReference type="NCBI Taxonomy" id="445710"/>
    <lineage>
        <taxon>Bacteria</taxon>
        <taxon>Pseudomonadati</taxon>
        <taxon>Pseudomonadota</taxon>
        <taxon>Gammaproteobacteria</taxon>
        <taxon>Lysobacterales</taxon>
        <taxon>Rhodanobacteraceae</taxon>
        <taxon>Dyella</taxon>
    </lineage>
</organism>
<reference evidence="4 5" key="1">
    <citation type="submission" date="2016-02" db="EMBL/GenBank/DDBJ databases">
        <title>Complete genome sequencing and analysis of ATSB10, Dyella thiooxydans isolated from rhizosphere soil of sunflower (Helianthus annuus L.).</title>
        <authorList>
            <person name="Lee Y."/>
            <person name="Hwangbo K."/>
            <person name="Chung H."/>
            <person name="Yoo J."/>
            <person name="Kim K.Y."/>
            <person name="Sa T.M."/>
            <person name="Um Y."/>
            <person name="Madhaiyan M."/>
        </authorList>
    </citation>
    <scope>NUCLEOTIDE SEQUENCE [LARGE SCALE GENOMIC DNA]</scope>
    <source>
        <strain evidence="4 5">ATSB10</strain>
    </source>
</reference>
<evidence type="ECO:0000313" key="5">
    <source>
        <dbReference type="Proteomes" id="UP000077255"/>
    </source>
</evidence>
<dbReference type="RefSeq" id="WP_236886527.1">
    <property type="nucleotide sequence ID" value="NZ_CP014841.1"/>
</dbReference>
<evidence type="ECO:0000313" key="4">
    <source>
        <dbReference type="EMBL" id="AND69036.1"/>
    </source>
</evidence>
<dbReference type="Pfam" id="PF00293">
    <property type="entry name" value="NUDIX"/>
    <property type="match status" value="1"/>
</dbReference>
<dbReference type="PATRIC" id="fig|445710.3.peg.1578"/>
<dbReference type="PROSITE" id="PS51462">
    <property type="entry name" value="NUDIX"/>
    <property type="match status" value="1"/>
</dbReference>
<protein>
    <recommendedName>
        <fullName evidence="3">Nudix hydrolase domain-containing protein</fullName>
    </recommendedName>
</protein>
<dbReference type="SUPFAM" id="SSF55811">
    <property type="entry name" value="Nudix"/>
    <property type="match status" value="1"/>
</dbReference>
<dbReference type="PANTHER" id="PTHR43736:SF1">
    <property type="entry name" value="DIHYDRONEOPTERIN TRIPHOSPHATE DIPHOSPHATASE"/>
    <property type="match status" value="1"/>
</dbReference>
<proteinExistence type="predicted"/>
<dbReference type="EMBL" id="CP014841">
    <property type="protein sequence ID" value="AND69036.1"/>
    <property type="molecule type" value="Genomic_DNA"/>
</dbReference>
<keyword evidence="2" id="KW-0378">Hydrolase</keyword>
<evidence type="ECO:0000256" key="2">
    <source>
        <dbReference type="ARBA" id="ARBA00022801"/>
    </source>
</evidence>
<evidence type="ECO:0000259" key="3">
    <source>
        <dbReference type="PROSITE" id="PS51462"/>
    </source>
</evidence>
<name>A0A160N038_9GAMM</name>
<dbReference type="STRING" id="445710.ATSB10_15820"/>
<comment type="cofactor">
    <cofactor evidence="1">
        <name>Mg(2+)</name>
        <dbReference type="ChEBI" id="CHEBI:18420"/>
    </cofactor>
</comment>
<dbReference type="AlphaFoldDB" id="A0A160N038"/>
<accession>A0A160N038</accession>
<sequence length="162" mass="17910">MMNPPVRATGLPIRCGIVSVVVLRGAGTATRMLLARRSGAWLDGVWSYIAGHVQEGETGWQAARRELFEETGLVPEALYATGFCEQFYRAQPEGVEIVPAFVARVDEHAAVRLNHEHSASCWVDLDEAAARLPFGSQRDLLAHVRREFVERTPSEALRIGLD</sequence>
<gene>
    <name evidence="4" type="ORF">ATSB10_15820</name>
</gene>
<evidence type="ECO:0000256" key="1">
    <source>
        <dbReference type="ARBA" id="ARBA00001946"/>
    </source>
</evidence>
<dbReference type="InterPro" id="IPR000086">
    <property type="entry name" value="NUDIX_hydrolase_dom"/>
</dbReference>
<dbReference type="KEGG" id="dtx:ATSB10_15820"/>